<dbReference type="PANTHER" id="PTHR45947:SF3">
    <property type="entry name" value="SULFOQUINOVOSYL TRANSFERASE SQD2"/>
    <property type="match status" value="1"/>
</dbReference>
<keyword evidence="3" id="KW-0808">Transferase</keyword>
<dbReference type="PANTHER" id="PTHR45947">
    <property type="entry name" value="SULFOQUINOVOSYL TRANSFERASE SQD2"/>
    <property type="match status" value="1"/>
</dbReference>
<evidence type="ECO:0000313" key="4">
    <source>
        <dbReference type="Proteomes" id="UP000322876"/>
    </source>
</evidence>
<dbReference type="Proteomes" id="UP000322876">
    <property type="component" value="Unassembled WGS sequence"/>
</dbReference>
<dbReference type="SUPFAM" id="SSF53756">
    <property type="entry name" value="UDP-Glycosyltransferase/glycogen phosphorylase"/>
    <property type="match status" value="1"/>
</dbReference>
<dbReference type="InterPro" id="IPR050194">
    <property type="entry name" value="Glycosyltransferase_grp1"/>
</dbReference>
<reference evidence="3 4" key="1">
    <citation type="submission" date="2019-06" db="EMBL/GenBank/DDBJ databases">
        <title>Genomic insights into carbon and energy metabolism of Deferribacter autotrophicus revealed new metabolic traits in the phylum Deferribacteres.</title>
        <authorList>
            <person name="Slobodkin A.I."/>
            <person name="Slobodkina G.B."/>
            <person name="Allioux M."/>
            <person name="Alain K."/>
            <person name="Jebbar M."/>
            <person name="Shadrin V."/>
            <person name="Kublanov I.V."/>
            <person name="Toshchakov S.V."/>
            <person name="Bonch-Osmolovskaya E.A."/>
        </authorList>
    </citation>
    <scope>NUCLEOTIDE SEQUENCE [LARGE SCALE GENOMIC DNA]</scope>
    <source>
        <strain evidence="3 4">SL50</strain>
    </source>
</reference>
<name>A0A5A8F6V2_9BACT</name>
<comment type="caution">
    <text evidence="3">The sequence shown here is derived from an EMBL/GenBank/DDBJ whole genome shotgun (WGS) entry which is preliminary data.</text>
</comment>
<dbReference type="Gene3D" id="3.40.50.2000">
    <property type="entry name" value="Glycogen Phosphorylase B"/>
    <property type="match status" value="2"/>
</dbReference>
<sequence>MKPVLFRVTNNLNIGGVQRRMLDVLSHFVNDYDIHVVVYKEKGVLAEEFEKKGIKIHFVKAKGTFDFLAILKISKLMKKYKADIVHTHSMGGNIKGLIAAYLAGVKKRFAHVHVKMELHWYGRSKLKRLKHQLEEKIILCLFAKKIFFVSKSILDEFLKRFSLGLQEKCLVLYNGFDVESFPVKSLNHDKEFFKLGVALRLVESKNLTFIVDTIAILKNFKNNFKFYFVGDGPYKDYLQNYIKEKNLEVYFEFVGETKNPYSYITDFDLVVFPSKNEGLPAGLIEPLLMKVPVVAVDTEINREVINIYNGGILLEENPELFAKKIAEVLDNYEVFYKSLSFEKYHNEFDIKSHLFKLRKFYEGDEE</sequence>
<organism evidence="3 4">
    <name type="scientific">Deferribacter autotrophicus</name>
    <dbReference type="NCBI Taxonomy" id="500465"/>
    <lineage>
        <taxon>Bacteria</taxon>
        <taxon>Pseudomonadati</taxon>
        <taxon>Deferribacterota</taxon>
        <taxon>Deferribacteres</taxon>
        <taxon>Deferribacterales</taxon>
        <taxon>Deferribacteraceae</taxon>
        <taxon>Deferribacter</taxon>
    </lineage>
</organism>
<dbReference type="InterPro" id="IPR028098">
    <property type="entry name" value="Glyco_trans_4-like_N"/>
</dbReference>
<gene>
    <name evidence="3" type="ORF">FHQ18_03350</name>
</gene>
<evidence type="ECO:0000259" key="1">
    <source>
        <dbReference type="Pfam" id="PF00534"/>
    </source>
</evidence>
<feature type="domain" description="Glycosyltransferase subfamily 4-like N-terminal" evidence="2">
    <location>
        <begin position="14"/>
        <end position="179"/>
    </location>
</feature>
<dbReference type="Pfam" id="PF13439">
    <property type="entry name" value="Glyco_transf_4"/>
    <property type="match status" value="1"/>
</dbReference>
<dbReference type="OrthoDB" id="9803091at2"/>
<dbReference type="InterPro" id="IPR001296">
    <property type="entry name" value="Glyco_trans_1"/>
</dbReference>
<keyword evidence="4" id="KW-1185">Reference proteome</keyword>
<dbReference type="GO" id="GO:0016757">
    <property type="term" value="F:glycosyltransferase activity"/>
    <property type="evidence" value="ECO:0007669"/>
    <property type="project" value="InterPro"/>
</dbReference>
<evidence type="ECO:0000259" key="2">
    <source>
        <dbReference type="Pfam" id="PF13439"/>
    </source>
</evidence>
<feature type="domain" description="Glycosyl transferase family 1" evidence="1">
    <location>
        <begin position="185"/>
        <end position="333"/>
    </location>
</feature>
<dbReference type="Pfam" id="PF00534">
    <property type="entry name" value="Glycos_transf_1"/>
    <property type="match status" value="1"/>
</dbReference>
<accession>A0A5A8F6V2</accession>
<evidence type="ECO:0000313" key="3">
    <source>
        <dbReference type="EMBL" id="KAA0258999.1"/>
    </source>
</evidence>
<protein>
    <submittedName>
        <fullName evidence="3">Glycosyltransferase family 4 protein</fullName>
    </submittedName>
</protein>
<dbReference type="EMBL" id="VFJB01000003">
    <property type="protein sequence ID" value="KAA0258999.1"/>
    <property type="molecule type" value="Genomic_DNA"/>
</dbReference>
<dbReference type="RefSeq" id="WP_149265757.1">
    <property type="nucleotide sequence ID" value="NZ_VFJB01000003.1"/>
</dbReference>
<proteinExistence type="predicted"/>
<dbReference type="AlphaFoldDB" id="A0A5A8F6V2"/>